<dbReference type="AlphaFoldDB" id="A0A482PIN3"/>
<proteinExistence type="predicted"/>
<gene>
    <name evidence="1" type="ORF">E2R62_03290</name>
</gene>
<reference evidence="1" key="1">
    <citation type="submission" date="2019-03" db="EMBL/GenBank/DDBJ databases">
        <title>Complete genome sequence of enteropathogenic Citrobacter rodentium strain DBS100.</title>
        <authorList>
            <person name="Popov G."/>
            <person name="Fiebig A."/>
            <person name="Shideler S."/>
            <person name="Coombes B."/>
            <person name="Savchenko A."/>
        </authorList>
    </citation>
    <scope>NUCLEOTIDE SEQUENCE</scope>
    <source>
        <strain evidence="1">DBS100</strain>
    </source>
</reference>
<accession>A0A482PIN3</accession>
<evidence type="ECO:0000313" key="1">
    <source>
        <dbReference type="EMBL" id="QBY27959.1"/>
    </source>
</evidence>
<protein>
    <submittedName>
        <fullName evidence="1">Uncharacterized protein</fullName>
    </submittedName>
</protein>
<dbReference type="EMBL" id="CP038008">
    <property type="protein sequence ID" value="QBY27959.1"/>
    <property type="molecule type" value="Genomic_DNA"/>
</dbReference>
<organism evidence="1">
    <name type="scientific">Citrobacter rodentium</name>
    <dbReference type="NCBI Taxonomy" id="67825"/>
    <lineage>
        <taxon>Bacteria</taxon>
        <taxon>Pseudomonadati</taxon>
        <taxon>Pseudomonadota</taxon>
        <taxon>Gammaproteobacteria</taxon>
        <taxon>Enterobacterales</taxon>
        <taxon>Enterobacteriaceae</taxon>
        <taxon>Citrobacter</taxon>
    </lineage>
</organism>
<name>A0A482PIN3_CITRO</name>
<dbReference type="RefSeq" id="WP_012905628.1">
    <property type="nucleotide sequence ID" value="NZ_CAJTBI010000021.1"/>
</dbReference>
<dbReference type="OMA" id="INGHDYR"/>
<sequence>MNTIVNFNVLDELGKYDKESNPSKLSVFDLLPSGVSWLYGTKKIEIRDHKKIIPLLLLGDAEVALVRAPFDKDKSQAYILSSTGEIMWDVKEIIEKKIKEVVFYDVYYISDILFFFININGHDYRFSFDVSTGIAGDIIQNY</sequence>